<evidence type="ECO:0000313" key="4">
    <source>
        <dbReference type="Proteomes" id="UP000184384"/>
    </source>
</evidence>
<organism evidence="3 4">
    <name type="scientific">Flavobacterium granuli</name>
    <dbReference type="NCBI Taxonomy" id="280093"/>
    <lineage>
        <taxon>Bacteria</taxon>
        <taxon>Pseudomonadati</taxon>
        <taxon>Bacteroidota</taxon>
        <taxon>Flavobacteriia</taxon>
        <taxon>Flavobacteriales</taxon>
        <taxon>Flavobacteriaceae</taxon>
        <taxon>Flavobacterium</taxon>
    </lineage>
</organism>
<dbReference type="STRING" id="280093.SAMN05443373_1055"/>
<feature type="transmembrane region" description="Helical" evidence="1">
    <location>
        <begin position="190"/>
        <end position="209"/>
    </location>
</feature>
<dbReference type="RefSeq" id="WP_072942849.1">
    <property type="nucleotide sequence ID" value="NZ_FQWO01000005.1"/>
</dbReference>
<dbReference type="EMBL" id="FQWO01000005">
    <property type="protein sequence ID" value="SHG88964.1"/>
    <property type="molecule type" value="Genomic_DNA"/>
</dbReference>
<dbReference type="OrthoDB" id="799595at2"/>
<feature type="transmembrane region" description="Helical" evidence="1">
    <location>
        <begin position="64"/>
        <end position="85"/>
    </location>
</feature>
<reference evidence="2 5" key="3">
    <citation type="submission" date="2018-03" db="EMBL/GenBank/DDBJ databases">
        <title>Genomic Encyclopedia of Archaeal and Bacterial Type Strains, Phase II (KMG-II): from individual species to whole genera.</title>
        <authorList>
            <person name="Goeker M."/>
        </authorList>
    </citation>
    <scope>NUCLEOTIDE SEQUENCE [LARGE SCALE GENOMIC DNA]</scope>
    <source>
        <strain evidence="2 5">DSM 17797</strain>
    </source>
</reference>
<dbReference type="EMBL" id="PVUB01000005">
    <property type="protein sequence ID" value="PRZ23283.1"/>
    <property type="molecule type" value="Genomic_DNA"/>
</dbReference>
<keyword evidence="5" id="KW-1185">Reference proteome</keyword>
<feature type="transmembrane region" description="Helical" evidence="1">
    <location>
        <begin position="229"/>
        <end position="250"/>
    </location>
</feature>
<dbReference type="Proteomes" id="UP000184384">
    <property type="component" value="Unassembled WGS sequence"/>
</dbReference>
<reference evidence="3" key="1">
    <citation type="submission" date="2016-11" db="EMBL/GenBank/DDBJ databases">
        <authorList>
            <person name="Jaros S."/>
            <person name="Januszkiewicz K."/>
            <person name="Wedrychowicz H."/>
        </authorList>
    </citation>
    <scope>NUCLEOTIDE SEQUENCE [LARGE SCALE GENOMIC DNA]</scope>
    <source>
        <strain evidence="3">DSM 19729</strain>
    </source>
</reference>
<feature type="transmembrane region" description="Helical" evidence="1">
    <location>
        <begin position="38"/>
        <end position="58"/>
    </location>
</feature>
<protein>
    <submittedName>
        <fullName evidence="3">Uncharacterized protein</fullName>
    </submittedName>
</protein>
<gene>
    <name evidence="2" type="ORF">BC624_1055</name>
    <name evidence="3" type="ORF">SAMN05443373_1055</name>
</gene>
<keyword evidence="1" id="KW-0812">Transmembrane</keyword>
<dbReference type="AlphaFoldDB" id="A0A1M5NHC1"/>
<evidence type="ECO:0000313" key="2">
    <source>
        <dbReference type="EMBL" id="PRZ23283.1"/>
    </source>
</evidence>
<evidence type="ECO:0000256" key="1">
    <source>
        <dbReference type="SAM" id="Phobius"/>
    </source>
</evidence>
<proteinExistence type="predicted"/>
<evidence type="ECO:0000313" key="5">
    <source>
        <dbReference type="Proteomes" id="UP000237771"/>
    </source>
</evidence>
<dbReference type="Proteomes" id="UP000237771">
    <property type="component" value="Unassembled WGS sequence"/>
</dbReference>
<keyword evidence="1" id="KW-0472">Membrane</keyword>
<evidence type="ECO:0000313" key="3">
    <source>
        <dbReference type="EMBL" id="SHG88964.1"/>
    </source>
</evidence>
<reference evidence="4" key="2">
    <citation type="submission" date="2016-11" db="EMBL/GenBank/DDBJ databases">
        <authorList>
            <person name="Varghese N."/>
            <person name="Submissions S."/>
        </authorList>
    </citation>
    <scope>NUCLEOTIDE SEQUENCE [LARGE SCALE GENOMIC DNA]</scope>
    <source>
        <strain evidence="4">DSM 19729</strain>
    </source>
</reference>
<name>A0A1M5NHC1_9FLAO</name>
<keyword evidence="1" id="KW-1133">Transmembrane helix</keyword>
<accession>A0A1M5NHC1</accession>
<sequence length="335" mass="39657">MRKYVDYINEQRQTENSEQRHFEELRYKRYKLKQQRKLTGIIFFLTGVISYFLIKYLFELPNVYSILIGLLFSTLGLGLYLINYLQTDIYINDEKLPGFSNNILVELDELRFEFQKFKKKAGIIEDSEQLNQLINNIINGTLNKEFIQNKIESTFSNNALNSYRHDNLFSEFEKTAYRINEELIRLRKSANINLVIGSLSTTIAIFALTYEVFFSEVNFKVTVDLLSHYIPRISLVIFIEIFAFFFLKLYKSTLLEIKYFNNEKTNIDFKLISLKTALFQDDKKMIKLCLIELIKTERNFILKKEDTTVELEKFKADKNDNQILASLLEKLLAKK</sequence>